<dbReference type="Pfam" id="PF04912">
    <property type="entry name" value="Dynamitin"/>
    <property type="match status" value="1"/>
</dbReference>
<feature type="compositionally biased region" description="Polar residues" evidence="3">
    <location>
        <begin position="128"/>
        <end position="141"/>
    </location>
</feature>
<feature type="region of interest" description="Disordered" evidence="3">
    <location>
        <begin position="300"/>
        <end position="326"/>
    </location>
</feature>
<dbReference type="GO" id="GO:0005737">
    <property type="term" value="C:cytoplasm"/>
    <property type="evidence" value="ECO:0007669"/>
    <property type="project" value="UniProtKB-SubCell"/>
</dbReference>
<dbReference type="EMBL" id="CP144089">
    <property type="protein sequence ID" value="WWD05428.1"/>
    <property type="molecule type" value="Genomic_DNA"/>
</dbReference>
<feature type="compositionally biased region" description="Polar residues" evidence="3">
    <location>
        <begin position="300"/>
        <end position="311"/>
    </location>
</feature>
<dbReference type="GeneID" id="91102308"/>
<evidence type="ECO:0000313" key="5">
    <source>
        <dbReference type="Proteomes" id="UP001358614"/>
    </source>
</evidence>
<evidence type="ECO:0000256" key="1">
    <source>
        <dbReference type="ARBA" id="ARBA00004496"/>
    </source>
</evidence>
<keyword evidence="2" id="KW-0963">Cytoplasm</keyword>
<evidence type="ECO:0000313" key="4">
    <source>
        <dbReference type="EMBL" id="WWD05428.1"/>
    </source>
</evidence>
<sequence length="433" mass="48116">MTTKYHGLPDIDTAQDIFETPDEPDSLLRPGDSGLAEDEHNTIKPNSENIDVSGLPGRKNVEKVFGRGTRRRDPKDLSFRPRLPPLSRHTQSTYSPSSSEDEDSGSQLKESSISRLRRLKAELAQLESEISSQPQASTSGSIPVPDGREGKRKSVLLPKQPINLISELNGLKERLGKLDTDELNLVDDDGRGPSEWDDRLKRLTERVNSQSQEGRDVHQEDDETSKRQYSLGEIDKRLAILENALGPLGEGTNQNGPLIPTLTKHSHLLSLLTQPRQLDAISRRIKLLLVDLDRAASSSSKRNTTITNLTTDPEKPSSSSTSNVNLSQSDYQNLQQLFGLLSRLDGYLPIIQPLLIRLRSLNELHNDAATIAESLKQLKNQDKNNSTEIGQLQAILDKLNKGLDQAVQGIMSNWSSTEGRIKGLEERLRALEN</sequence>
<evidence type="ECO:0000256" key="2">
    <source>
        <dbReference type="ARBA" id="ARBA00022490"/>
    </source>
</evidence>
<proteinExistence type="predicted"/>
<feature type="compositionally biased region" description="Low complexity" evidence="3">
    <location>
        <begin position="317"/>
        <end position="326"/>
    </location>
</feature>
<protein>
    <recommendedName>
        <fullName evidence="6">Dynactin 2</fullName>
    </recommendedName>
</protein>
<feature type="region of interest" description="Disordered" evidence="3">
    <location>
        <begin position="1"/>
        <end position="155"/>
    </location>
</feature>
<dbReference type="Proteomes" id="UP001358614">
    <property type="component" value="Chromosome 1"/>
</dbReference>
<feature type="compositionally biased region" description="Low complexity" evidence="3">
    <location>
        <begin position="87"/>
        <end position="98"/>
    </location>
</feature>
<evidence type="ECO:0000256" key="3">
    <source>
        <dbReference type="SAM" id="MobiDB-lite"/>
    </source>
</evidence>
<keyword evidence="5" id="KW-1185">Reference proteome</keyword>
<dbReference type="GO" id="GO:0007017">
    <property type="term" value="P:microtubule-based process"/>
    <property type="evidence" value="ECO:0007669"/>
    <property type="project" value="InterPro"/>
</dbReference>
<accession>A0AAX4KHA1</accession>
<reference evidence="4 5" key="1">
    <citation type="submission" date="2024-01" db="EMBL/GenBank/DDBJ databases">
        <title>Comparative genomics of Cryptococcus and Kwoniella reveals pathogenesis evolution and contrasting modes of karyotype evolution via chromosome fusion or intercentromeric recombination.</title>
        <authorList>
            <person name="Coelho M.A."/>
            <person name="David-Palma M."/>
            <person name="Shea T."/>
            <person name="Bowers K."/>
            <person name="McGinley-Smith S."/>
            <person name="Mohammad A.W."/>
            <person name="Gnirke A."/>
            <person name="Yurkov A.M."/>
            <person name="Nowrousian M."/>
            <person name="Sun S."/>
            <person name="Cuomo C.A."/>
            <person name="Heitman J."/>
        </authorList>
    </citation>
    <scope>NUCLEOTIDE SEQUENCE [LARGE SCALE GENOMIC DNA]</scope>
    <source>
        <strain evidence="4 5">PYCC6329</strain>
    </source>
</reference>
<name>A0AAX4KHA1_9TREE</name>
<dbReference type="AlphaFoldDB" id="A0AAX4KHA1"/>
<dbReference type="PANTHER" id="PTHR15346">
    <property type="entry name" value="DYNACTIN SUBUNIT"/>
    <property type="match status" value="1"/>
</dbReference>
<feature type="compositionally biased region" description="Basic and acidic residues" evidence="3">
    <location>
        <begin position="59"/>
        <end position="79"/>
    </location>
</feature>
<feature type="region of interest" description="Disordered" evidence="3">
    <location>
        <begin position="207"/>
        <end position="228"/>
    </location>
</feature>
<dbReference type="RefSeq" id="XP_066083395.1">
    <property type="nucleotide sequence ID" value="XM_066227298.1"/>
</dbReference>
<organism evidence="4 5">
    <name type="scientific">Kwoniella europaea PYCC6329</name>
    <dbReference type="NCBI Taxonomy" id="1423913"/>
    <lineage>
        <taxon>Eukaryota</taxon>
        <taxon>Fungi</taxon>
        <taxon>Dikarya</taxon>
        <taxon>Basidiomycota</taxon>
        <taxon>Agaricomycotina</taxon>
        <taxon>Tremellomycetes</taxon>
        <taxon>Tremellales</taxon>
        <taxon>Cryptococcaceae</taxon>
        <taxon>Kwoniella</taxon>
    </lineage>
</organism>
<dbReference type="InterPro" id="IPR028133">
    <property type="entry name" value="Dynamitin"/>
</dbReference>
<comment type="subcellular location">
    <subcellularLocation>
        <location evidence="1">Cytoplasm</location>
    </subcellularLocation>
</comment>
<gene>
    <name evidence="4" type="ORF">V865_003505</name>
</gene>
<dbReference type="GO" id="GO:0005869">
    <property type="term" value="C:dynactin complex"/>
    <property type="evidence" value="ECO:0007669"/>
    <property type="project" value="InterPro"/>
</dbReference>
<dbReference type="KEGG" id="ker:91102308"/>
<evidence type="ECO:0008006" key="6">
    <source>
        <dbReference type="Google" id="ProtNLM"/>
    </source>
</evidence>